<dbReference type="GO" id="GO:0016491">
    <property type="term" value="F:oxidoreductase activity"/>
    <property type="evidence" value="ECO:0007669"/>
    <property type="project" value="UniProtKB-KW"/>
</dbReference>
<dbReference type="Gene3D" id="3.40.30.10">
    <property type="entry name" value="Glutaredoxin"/>
    <property type="match status" value="1"/>
</dbReference>
<dbReference type="Pfam" id="PF01323">
    <property type="entry name" value="DSBA"/>
    <property type="match status" value="1"/>
</dbReference>
<keyword evidence="6" id="KW-0413">Isomerase</keyword>
<sequence length="220" mass="23943">MSAAKSSSRLDRRTVLQIGTAVLVGAGMATLLRNSRSVGEDVGNNGLVQEIRADRSSPMKQVPGADLTIISFNDFNCSACRKAHPAIQLAAAEDGRCNMIYKDWPIFGAASERAARIAMAADYQGLYPQVYDRLMRQAGLGNGRLQDAVEQSGGNWDRLLEDLNAHQQEIDNQLDRNRRQAFSLNLQGTPAFLIGPILIRGAVSQRNFARAIAAAREAES</sequence>
<organism evidence="6 7">
    <name type="scientific">Parasphingorhabdus marina DSM 22363</name>
    <dbReference type="NCBI Taxonomy" id="1123272"/>
    <lineage>
        <taxon>Bacteria</taxon>
        <taxon>Pseudomonadati</taxon>
        <taxon>Pseudomonadota</taxon>
        <taxon>Alphaproteobacteria</taxon>
        <taxon>Sphingomonadales</taxon>
        <taxon>Sphingomonadaceae</taxon>
        <taxon>Parasphingorhabdus</taxon>
    </lineage>
</organism>
<dbReference type="InterPro" id="IPR001853">
    <property type="entry name" value="DSBA-like_thioredoxin_dom"/>
</dbReference>
<keyword evidence="2" id="KW-0560">Oxidoreductase</keyword>
<evidence type="ECO:0000256" key="1">
    <source>
        <dbReference type="ARBA" id="ARBA00022729"/>
    </source>
</evidence>
<dbReference type="EMBL" id="FSQW01000001">
    <property type="protein sequence ID" value="SIN59536.1"/>
    <property type="molecule type" value="Genomic_DNA"/>
</dbReference>
<dbReference type="GO" id="GO:0016853">
    <property type="term" value="F:isomerase activity"/>
    <property type="evidence" value="ECO:0007669"/>
    <property type="project" value="UniProtKB-KW"/>
</dbReference>
<dbReference type="PROSITE" id="PS51352">
    <property type="entry name" value="THIOREDOXIN_2"/>
    <property type="match status" value="1"/>
</dbReference>
<dbReference type="OrthoDB" id="9780147at2"/>
<dbReference type="SUPFAM" id="SSF52833">
    <property type="entry name" value="Thioredoxin-like"/>
    <property type="match status" value="1"/>
</dbReference>
<dbReference type="AlphaFoldDB" id="A0A1N6CM34"/>
<dbReference type="InterPro" id="IPR036249">
    <property type="entry name" value="Thioredoxin-like_sf"/>
</dbReference>
<evidence type="ECO:0000256" key="4">
    <source>
        <dbReference type="ARBA" id="ARBA00023284"/>
    </source>
</evidence>
<keyword evidence="1" id="KW-0732">Signal</keyword>
<dbReference type="RefSeq" id="WP_074203192.1">
    <property type="nucleotide sequence ID" value="NZ_FSQW01000001.1"/>
</dbReference>
<proteinExistence type="predicted"/>
<keyword evidence="7" id="KW-1185">Reference proteome</keyword>
<evidence type="ECO:0000256" key="2">
    <source>
        <dbReference type="ARBA" id="ARBA00023002"/>
    </source>
</evidence>
<dbReference type="PANTHER" id="PTHR13887:SF14">
    <property type="entry name" value="DISULFIDE BOND FORMATION PROTEIN D"/>
    <property type="match status" value="1"/>
</dbReference>
<evidence type="ECO:0000256" key="3">
    <source>
        <dbReference type="ARBA" id="ARBA00023157"/>
    </source>
</evidence>
<accession>A0A1N6CM34</accession>
<dbReference type="STRING" id="1123272.SAMN02745824_0064"/>
<feature type="domain" description="Thioredoxin" evidence="5">
    <location>
        <begin position="26"/>
        <end position="217"/>
    </location>
</feature>
<evidence type="ECO:0000313" key="6">
    <source>
        <dbReference type="EMBL" id="SIN59536.1"/>
    </source>
</evidence>
<keyword evidence="4" id="KW-0676">Redox-active center</keyword>
<dbReference type="PANTHER" id="PTHR13887">
    <property type="entry name" value="GLUTATHIONE S-TRANSFERASE KAPPA"/>
    <property type="match status" value="1"/>
</dbReference>
<evidence type="ECO:0000313" key="7">
    <source>
        <dbReference type="Proteomes" id="UP000185192"/>
    </source>
</evidence>
<name>A0A1N6CM34_9SPHN</name>
<dbReference type="Proteomes" id="UP000185192">
    <property type="component" value="Unassembled WGS sequence"/>
</dbReference>
<protein>
    <submittedName>
        <fullName evidence="6">Protein-disulfide isomerase</fullName>
    </submittedName>
</protein>
<keyword evidence="3" id="KW-1015">Disulfide bond</keyword>
<dbReference type="InterPro" id="IPR013766">
    <property type="entry name" value="Thioredoxin_domain"/>
</dbReference>
<gene>
    <name evidence="6" type="ORF">SAMN02745824_0064</name>
</gene>
<evidence type="ECO:0000259" key="5">
    <source>
        <dbReference type="PROSITE" id="PS51352"/>
    </source>
</evidence>
<reference evidence="7" key="1">
    <citation type="submission" date="2016-11" db="EMBL/GenBank/DDBJ databases">
        <authorList>
            <person name="Varghese N."/>
            <person name="Submissions S."/>
        </authorList>
    </citation>
    <scope>NUCLEOTIDE SEQUENCE [LARGE SCALE GENOMIC DNA]</scope>
    <source>
        <strain evidence="7">DSM 22363</strain>
    </source>
</reference>